<dbReference type="EMBL" id="ATBP01000935">
    <property type="protein sequence ID" value="ETR68485.1"/>
    <property type="molecule type" value="Genomic_DNA"/>
</dbReference>
<dbReference type="Gene3D" id="1.25.40.10">
    <property type="entry name" value="Tetratricopeptide repeat domain"/>
    <property type="match status" value="2"/>
</dbReference>
<dbReference type="AlphaFoldDB" id="A0A1V1P162"/>
<comment type="caution">
    <text evidence="1">The sequence shown here is derived from an EMBL/GenBank/DDBJ whole genome shotgun (WGS) entry which is preliminary data.</text>
</comment>
<dbReference type="SUPFAM" id="SSF48452">
    <property type="entry name" value="TPR-like"/>
    <property type="match status" value="2"/>
</dbReference>
<sequence>MAYLDFFYQSPVLWDMKNNCAECLFASENYLEAAKQYETLYHEAPSDKIDREQVLYASITSYYHALKNKQKLQAYGKNYCRQGLLATGEIYVDAYPDAKHVQDVRFNMAWITFDEGHYDTAIAAFQSFISTYPNGRAARAAIHLIMDAYYMKEDFKSLVDFGNRIIANPDITNEGLKKEIATIVASAEQKIVYSLSLSAIDDWEKGRTQMFTMAQKHANSALGEKALIALLGSALEKNDLKTFFSAGKTLVETFPQSKNHENHLNLLIQTSMTMGDYKLLVKYLERFCKSFPDHNDTPLFIEQTAYIYQQLGDYSSANRIYQKQVYSGQKQLRIDPIVFQWANNLIQSQLLTDAISVLNNALLMLSKQGQIIAQANLATIYYQTGQLDQAEIIYENRYPLIKTQEGTKIRDALLEMLYYSTIKDYETYLSCQMSGQLDPKLFKEKQTQFKNLQNVYNQFLKYPSPRWVLAACANLYKIYSDFAQFLRNSPAPEMTDAEKSNTRF</sequence>
<protein>
    <recommendedName>
        <fullName evidence="3">Outer membrane lipoprotein BamD-like domain-containing protein</fullName>
    </recommendedName>
</protein>
<organism evidence="1 2">
    <name type="scientific">Candidatus Magnetoglobus multicellularis str. Araruama</name>
    <dbReference type="NCBI Taxonomy" id="890399"/>
    <lineage>
        <taxon>Bacteria</taxon>
        <taxon>Pseudomonadati</taxon>
        <taxon>Thermodesulfobacteriota</taxon>
        <taxon>Desulfobacteria</taxon>
        <taxon>Desulfobacterales</taxon>
        <taxon>Desulfobacteraceae</taxon>
        <taxon>Candidatus Magnetoglobus</taxon>
    </lineage>
</organism>
<dbReference type="Pfam" id="PF13174">
    <property type="entry name" value="TPR_6"/>
    <property type="match status" value="1"/>
</dbReference>
<evidence type="ECO:0000313" key="2">
    <source>
        <dbReference type="Proteomes" id="UP000189670"/>
    </source>
</evidence>
<dbReference type="InterPro" id="IPR019734">
    <property type="entry name" value="TPR_rpt"/>
</dbReference>
<dbReference type="Proteomes" id="UP000189670">
    <property type="component" value="Unassembled WGS sequence"/>
</dbReference>
<proteinExistence type="predicted"/>
<name>A0A1V1P162_9BACT</name>
<reference evidence="2" key="1">
    <citation type="submission" date="2012-11" db="EMBL/GenBank/DDBJ databases">
        <authorList>
            <person name="Lucero-Rivera Y.E."/>
            <person name="Tovar-Ramirez D."/>
        </authorList>
    </citation>
    <scope>NUCLEOTIDE SEQUENCE [LARGE SCALE GENOMIC DNA]</scope>
    <source>
        <strain evidence="2">Araruama</strain>
    </source>
</reference>
<gene>
    <name evidence="1" type="ORF">OMM_04534</name>
</gene>
<evidence type="ECO:0008006" key="3">
    <source>
        <dbReference type="Google" id="ProtNLM"/>
    </source>
</evidence>
<accession>A0A1V1P162</accession>
<dbReference type="InterPro" id="IPR011990">
    <property type="entry name" value="TPR-like_helical_dom_sf"/>
</dbReference>
<evidence type="ECO:0000313" key="1">
    <source>
        <dbReference type="EMBL" id="ETR68485.1"/>
    </source>
</evidence>